<dbReference type="AlphaFoldDB" id="A0AAD6ZFJ1"/>
<evidence type="ECO:0000256" key="1">
    <source>
        <dbReference type="SAM" id="MobiDB-lite"/>
    </source>
</evidence>
<name>A0AAD6ZFJ1_9AGAR</name>
<organism evidence="3 4">
    <name type="scientific">Mycena albidolilacea</name>
    <dbReference type="NCBI Taxonomy" id="1033008"/>
    <lineage>
        <taxon>Eukaryota</taxon>
        <taxon>Fungi</taxon>
        <taxon>Dikarya</taxon>
        <taxon>Basidiomycota</taxon>
        <taxon>Agaricomycotina</taxon>
        <taxon>Agaricomycetes</taxon>
        <taxon>Agaricomycetidae</taxon>
        <taxon>Agaricales</taxon>
        <taxon>Marasmiineae</taxon>
        <taxon>Mycenaceae</taxon>
        <taxon>Mycena</taxon>
    </lineage>
</organism>
<keyword evidence="2" id="KW-0812">Transmembrane</keyword>
<evidence type="ECO:0000256" key="2">
    <source>
        <dbReference type="SAM" id="Phobius"/>
    </source>
</evidence>
<evidence type="ECO:0000313" key="4">
    <source>
        <dbReference type="Proteomes" id="UP001218218"/>
    </source>
</evidence>
<accession>A0AAD6ZFJ1</accession>
<feature type="transmembrane region" description="Helical" evidence="2">
    <location>
        <begin position="282"/>
        <end position="311"/>
    </location>
</feature>
<reference evidence="3" key="1">
    <citation type="submission" date="2023-03" db="EMBL/GenBank/DDBJ databases">
        <title>Massive genome expansion in bonnet fungi (Mycena s.s.) driven by repeated elements and novel gene families across ecological guilds.</title>
        <authorList>
            <consortium name="Lawrence Berkeley National Laboratory"/>
            <person name="Harder C.B."/>
            <person name="Miyauchi S."/>
            <person name="Viragh M."/>
            <person name="Kuo A."/>
            <person name="Thoen E."/>
            <person name="Andreopoulos B."/>
            <person name="Lu D."/>
            <person name="Skrede I."/>
            <person name="Drula E."/>
            <person name="Henrissat B."/>
            <person name="Morin E."/>
            <person name="Kohler A."/>
            <person name="Barry K."/>
            <person name="LaButti K."/>
            <person name="Morin E."/>
            <person name="Salamov A."/>
            <person name="Lipzen A."/>
            <person name="Mereny Z."/>
            <person name="Hegedus B."/>
            <person name="Baldrian P."/>
            <person name="Stursova M."/>
            <person name="Weitz H."/>
            <person name="Taylor A."/>
            <person name="Grigoriev I.V."/>
            <person name="Nagy L.G."/>
            <person name="Martin F."/>
            <person name="Kauserud H."/>
        </authorList>
    </citation>
    <scope>NUCLEOTIDE SEQUENCE</scope>
    <source>
        <strain evidence="3">CBHHK002</strain>
    </source>
</reference>
<dbReference type="EMBL" id="JARIHO010000052">
    <property type="protein sequence ID" value="KAJ7321129.1"/>
    <property type="molecule type" value="Genomic_DNA"/>
</dbReference>
<proteinExistence type="predicted"/>
<keyword evidence="4" id="KW-1185">Reference proteome</keyword>
<keyword evidence="2" id="KW-1133">Transmembrane helix</keyword>
<protein>
    <submittedName>
        <fullName evidence="3">Uncharacterized protein</fullName>
    </submittedName>
</protein>
<feature type="transmembrane region" description="Helical" evidence="2">
    <location>
        <begin position="201"/>
        <end position="222"/>
    </location>
</feature>
<keyword evidence="2" id="KW-0472">Membrane</keyword>
<gene>
    <name evidence="3" type="ORF">DFH08DRAFT_818933</name>
</gene>
<feature type="transmembrane region" description="Helical" evidence="2">
    <location>
        <begin position="374"/>
        <end position="395"/>
    </location>
</feature>
<dbReference type="Proteomes" id="UP001218218">
    <property type="component" value="Unassembled WGS sequence"/>
</dbReference>
<comment type="caution">
    <text evidence="3">The sequence shown here is derived from an EMBL/GenBank/DDBJ whole genome shotgun (WGS) entry which is preliminary data.</text>
</comment>
<evidence type="ECO:0000313" key="3">
    <source>
        <dbReference type="EMBL" id="KAJ7321129.1"/>
    </source>
</evidence>
<feature type="region of interest" description="Disordered" evidence="1">
    <location>
        <begin position="246"/>
        <end position="274"/>
    </location>
</feature>
<sequence>MTYSERKRVSSAKYYRNKLQSAERVREHKRIQMAQKRAEKKAKRRLSDKPTIKSEPTTGIARARARARRRAEAALTIANDVNATQIESRHVSDAERDASESLVLMSKLHTPKPAIRNISPDIFEHWQDSPRVYEGGNSNSADSEEDEMGVRSTLQYLEGMQEDLHETTGFRMDCQIREGETLPPIHRAVIKYIKKLRLRPFLNAAIACGSVVLLAVPGKGLATAGLFGFDLVGDAVADGVGLGTVESNQRSQNESRKKHPSGYRASSSAGVRGIPRTQRTEAAVVAAVIAAAASAAAASAAAAAAAAAAAVAAEARACTTSAATTAGNLAAHRIVNPAGGEDGENNIPCTSAARRTASMDTTERRATKATNDSSSVAVEALLAVVGLFVVMAVGAK</sequence>
<feature type="region of interest" description="Disordered" evidence="1">
    <location>
        <begin position="20"/>
        <end position="61"/>
    </location>
</feature>